<feature type="non-terminal residue" evidence="1">
    <location>
        <position position="1"/>
    </location>
</feature>
<sequence>FLTLNNSKGRKKLAMRKLIKQYLMPRFELELIPAWGLSNFSEMHGFDHE</sequence>
<feature type="non-terminal residue" evidence="1">
    <location>
        <position position="49"/>
    </location>
</feature>
<protein>
    <submittedName>
        <fullName evidence="1">16458_t:CDS:1</fullName>
    </submittedName>
</protein>
<reference evidence="1" key="1">
    <citation type="submission" date="2021-06" db="EMBL/GenBank/DDBJ databases">
        <authorList>
            <person name="Kallberg Y."/>
            <person name="Tangrot J."/>
            <person name="Rosling A."/>
        </authorList>
    </citation>
    <scope>NUCLEOTIDE SEQUENCE</scope>
    <source>
        <strain evidence="1">IL203A</strain>
    </source>
</reference>
<gene>
    <name evidence="1" type="ORF">DHETER_LOCUS15119</name>
</gene>
<evidence type="ECO:0000313" key="1">
    <source>
        <dbReference type="EMBL" id="CAG8758811.1"/>
    </source>
</evidence>
<organism evidence="1 2">
    <name type="scientific">Dentiscutata heterogama</name>
    <dbReference type="NCBI Taxonomy" id="1316150"/>
    <lineage>
        <taxon>Eukaryota</taxon>
        <taxon>Fungi</taxon>
        <taxon>Fungi incertae sedis</taxon>
        <taxon>Mucoromycota</taxon>
        <taxon>Glomeromycotina</taxon>
        <taxon>Glomeromycetes</taxon>
        <taxon>Diversisporales</taxon>
        <taxon>Gigasporaceae</taxon>
        <taxon>Dentiscutata</taxon>
    </lineage>
</organism>
<evidence type="ECO:0000313" key="2">
    <source>
        <dbReference type="Proteomes" id="UP000789702"/>
    </source>
</evidence>
<accession>A0ACA9QME9</accession>
<proteinExistence type="predicted"/>
<comment type="caution">
    <text evidence="1">The sequence shown here is derived from an EMBL/GenBank/DDBJ whole genome shotgun (WGS) entry which is preliminary data.</text>
</comment>
<dbReference type="EMBL" id="CAJVPU010050167">
    <property type="protein sequence ID" value="CAG8758811.1"/>
    <property type="molecule type" value="Genomic_DNA"/>
</dbReference>
<name>A0ACA9QME9_9GLOM</name>
<keyword evidence="2" id="KW-1185">Reference proteome</keyword>
<dbReference type="Proteomes" id="UP000789702">
    <property type="component" value="Unassembled WGS sequence"/>
</dbReference>